<dbReference type="EMBL" id="RWGY01000039">
    <property type="protein sequence ID" value="TVU12821.1"/>
    <property type="molecule type" value="Genomic_DNA"/>
</dbReference>
<accession>A0A5J9TQ78</accession>
<dbReference type="Proteomes" id="UP000324897">
    <property type="component" value="Chromosome 3"/>
</dbReference>
<dbReference type="SUPFAM" id="SSF52743">
    <property type="entry name" value="Subtilisin-like"/>
    <property type="match status" value="1"/>
</dbReference>
<evidence type="ECO:0000256" key="5">
    <source>
        <dbReference type="ARBA" id="ARBA00022825"/>
    </source>
</evidence>
<feature type="signal peptide" evidence="8">
    <location>
        <begin position="1"/>
        <end position="24"/>
    </location>
</feature>
<evidence type="ECO:0008006" key="14">
    <source>
        <dbReference type="Google" id="ProtNLM"/>
    </source>
</evidence>
<keyword evidence="13" id="KW-1185">Reference proteome</keyword>
<dbReference type="Gene3D" id="3.40.50.200">
    <property type="entry name" value="Peptidase S8/S53 domain"/>
    <property type="match status" value="1"/>
</dbReference>
<dbReference type="Gene3D" id="3.30.70.80">
    <property type="entry name" value="Peptidase S8 propeptide/proteinase inhibitor I9"/>
    <property type="match status" value="1"/>
</dbReference>
<feature type="active site" description="Charge relay system" evidence="6 7">
    <location>
        <position position="243"/>
    </location>
</feature>
<dbReference type="Pfam" id="PF05922">
    <property type="entry name" value="Inhibitor_I9"/>
    <property type="match status" value="1"/>
</dbReference>
<evidence type="ECO:0000256" key="7">
    <source>
        <dbReference type="PROSITE-ProRule" id="PRU01240"/>
    </source>
</evidence>
<dbReference type="Gramene" id="TVU12821">
    <property type="protein sequence ID" value="TVU12821"/>
    <property type="gene ID" value="EJB05_46483"/>
</dbReference>
<evidence type="ECO:0000256" key="3">
    <source>
        <dbReference type="ARBA" id="ARBA00022729"/>
    </source>
</evidence>
<feature type="domain" description="Peptidase S8/S53" evidence="9">
    <location>
        <begin position="177"/>
        <end position="591"/>
    </location>
</feature>
<keyword evidence="4 7" id="KW-0378">Hydrolase</keyword>
<feature type="domain" description="Subtilisin-like protease fibronectin type-III" evidence="11">
    <location>
        <begin position="665"/>
        <end position="767"/>
    </location>
</feature>
<organism evidence="12 13">
    <name type="scientific">Eragrostis curvula</name>
    <name type="common">weeping love grass</name>
    <dbReference type="NCBI Taxonomy" id="38414"/>
    <lineage>
        <taxon>Eukaryota</taxon>
        <taxon>Viridiplantae</taxon>
        <taxon>Streptophyta</taxon>
        <taxon>Embryophyta</taxon>
        <taxon>Tracheophyta</taxon>
        <taxon>Spermatophyta</taxon>
        <taxon>Magnoliopsida</taxon>
        <taxon>Liliopsida</taxon>
        <taxon>Poales</taxon>
        <taxon>Poaceae</taxon>
        <taxon>PACMAD clade</taxon>
        <taxon>Chloridoideae</taxon>
        <taxon>Eragrostideae</taxon>
        <taxon>Eragrostidinae</taxon>
        <taxon>Eragrostis</taxon>
    </lineage>
</organism>
<dbReference type="InterPro" id="IPR015500">
    <property type="entry name" value="Peptidase_S8_subtilisin-rel"/>
</dbReference>
<protein>
    <recommendedName>
        <fullName evidence="14">Peptidase S8/S53 domain-containing protein</fullName>
    </recommendedName>
</protein>
<dbReference type="Pfam" id="PF17766">
    <property type="entry name" value="fn3_6"/>
    <property type="match status" value="1"/>
</dbReference>
<evidence type="ECO:0000256" key="1">
    <source>
        <dbReference type="ARBA" id="ARBA00011073"/>
    </source>
</evidence>
<dbReference type="PANTHER" id="PTHR10795">
    <property type="entry name" value="PROPROTEIN CONVERTASE SUBTILISIN/KEXIN"/>
    <property type="match status" value="1"/>
</dbReference>
<comment type="similarity">
    <text evidence="1 7">Belongs to the peptidase S8 family.</text>
</comment>
<evidence type="ECO:0000256" key="6">
    <source>
        <dbReference type="PIRSR" id="PIRSR615500-1"/>
    </source>
</evidence>
<dbReference type="GO" id="GO:0004252">
    <property type="term" value="F:serine-type endopeptidase activity"/>
    <property type="evidence" value="ECO:0007669"/>
    <property type="project" value="UniProtKB-UniRule"/>
</dbReference>
<feature type="non-terminal residue" evidence="12">
    <location>
        <position position="1"/>
    </location>
</feature>
<reference evidence="12 13" key="1">
    <citation type="journal article" date="2019" name="Sci. Rep.">
        <title>A high-quality genome of Eragrostis curvula grass provides insights into Poaceae evolution and supports new strategies to enhance forage quality.</title>
        <authorList>
            <person name="Carballo J."/>
            <person name="Santos B.A.C.M."/>
            <person name="Zappacosta D."/>
            <person name="Garbus I."/>
            <person name="Selva J.P."/>
            <person name="Gallo C.A."/>
            <person name="Diaz A."/>
            <person name="Albertini E."/>
            <person name="Caccamo M."/>
            <person name="Echenique V."/>
        </authorList>
    </citation>
    <scope>NUCLEOTIDE SEQUENCE [LARGE SCALE GENOMIC DNA]</scope>
    <source>
        <strain evidence="13">cv. Victoria</strain>
        <tissue evidence="12">Leaf</tissue>
    </source>
</reference>
<dbReference type="InterPro" id="IPR041469">
    <property type="entry name" value="Subtilisin-like_FN3"/>
</dbReference>
<dbReference type="Pfam" id="PF00082">
    <property type="entry name" value="Peptidase_S8"/>
    <property type="match status" value="1"/>
</dbReference>
<evidence type="ECO:0000256" key="4">
    <source>
        <dbReference type="ARBA" id="ARBA00022801"/>
    </source>
</evidence>
<dbReference type="InterPro" id="IPR034197">
    <property type="entry name" value="Peptidases_S8_3"/>
</dbReference>
<evidence type="ECO:0000259" key="10">
    <source>
        <dbReference type="Pfam" id="PF05922"/>
    </source>
</evidence>
<evidence type="ECO:0000259" key="11">
    <source>
        <dbReference type="Pfam" id="PF17766"/>
    </source>
</evidence>
<dbReference type="GO" id="GO:0006508">
    <property type="term" value="P:proteolysis"/>
    <property type="evidence" value="ECO:0007669"/>
    <property type="project" value="UniProtKB-KW"/>
</dbReference>
<gene>
    <name evidence="12" type="ORF">EJB05_46483</name>
</gene>
<dbReference type="Gene3D" id="3.50.30.30">
    <property type="match status" value="1"/>
</dbReference>
<dbReference type="InterPro" id="IPR023828">
    <property type="entry name" value="Peptidase_S8_Ser-AS"/>
</dbReference>
<keyword evidence="3 8" id="KW-0732">Signal</keyword>
<dbReference type="OrthoDB" id="10256524at2759"/>
<dbReference type="CDD" id="cd04852">
    <property type="entry name" value="Peptidases_S8_3"/>
    <property type="match status" value="1"/>
</dbReference>
<evidence type="ECO:0000313" key="12">
    <source>
        <dbReference type="EMBL" id="TVU12821.1"/>
    </source>
</evidence>
<feature type="chain" id="PRO_5023896584" description="Peptidase S8/S53 domain-containing protein" evidence="8">
    <location>
        <begin position="25"/>
        <end position="785"/>
    </location>
</feature>
<dbReference type="InterPro" id="IPR010259">
    <property type="entry name" value="S8pro/Inhibitor_I9"/>
</dbReference>
<evidence type="ECO:0000256" key="2">
    <source>
        <dbReference type="ARBA" id="ARBA00022670"/>
    </source>
</evidence>
<feature type="domain" description="Inhibitor I9" evidence="10">
    <location>
        <begin position="62"/>
        <end position="147"/>
    </location>
</feature>
<feature type="active site" description="Charge relay system" evidence="6 7">
    <location>
        <position position="548"/>
    </location>
</feature>
<dbReference type="InterPro" id="IPR037045">
    <property type="entry name" value="S8pro/Inhibitor_I9_sf"/>
</dbReference>
<name>A0A5J9TQ78_9POAL</name>
<dbReference type="InterPro" id="IPR045051">
    <property type="entry name" value="SBT"/>
</dbReference>
<sequence>MAASKKQAWRLCMALVLLVGAVAAASTTTRSRSKFGGGRSIRPHHVQKQPHLEPLDAAGYRTYIVMLDRPSAAVLKKMDDDGADAHRAWHQSFLPSEFTSLGQPRLLSAYRVLFHGFSARLTRDEAKQLSAKPGVLRIFPNGIRYLQTTYSPSFLGLPNKMGDDDDDSPDNWPGAGGRGMIIGIVDGGIDVTHPSMQDGGFEGVDPPARWSGSCEFLKCNRKLIGLKNLYDRARPALDVAGGHGTHTASTAAGNFVANASFNGLARGNSSGVAPYAHVAIYKICGGITVRCPDKSITDGIEAAVADGVDVVSLSIGAPVKETYDDDVIAIASYRAMQKGVLVVAAGGNQGPAPSSVLNVAPWVLTVGASTVDRSFRAIVSVDDDDGSTVVFGESLARRDSIGLPADPQELLYREDGNRRYCVYPQQEVSDKIVICDQWYSYERTQQLIYTDYGATNAVVQVSYDEAQALKDSAKGPRPKKASLDFSTGTVLGTGPAPTVAGFSGRGPSKYTPAVLKPDLLAPGVNILAGLPFAYDDTDYEFGIQSGTSMAVPHVSGLVALLKRLNPTWSPAIIRSALMTTAYFTNNLGDDQRITDQYQVAPADNYAMGAGHVNISRAMDPGLAYDIDELQYARYVCTNHGEKALRTVSGDSTAACSGLGWLLQEDLNYPSVVVDLQEYQTYVTRTLTNLVYDPDLLPEVYNWKVEMPQEVNVTVDTEQLWFDAAEEQLSFTLTVQTQDGRPPVQGSVFHGSFTWTSSGGHVVRSPLVAVANLSAPQPSTAWDFND</sequence>
<dbReference type="Gene3D" id="2.60.40.2310">
    <property type="match status" value="1"/>
</dbReference>
<keyword evidence="5 7" id="KW-0720">Serine protease</keyword>
<dbReference type="InterPro" id="IPR036852">
    <property type="entry name" value="Peptidase_S8/S53_dom_sf"/>
</dbReference>
<evidence type="ECO:0000259" key="9">
    <source>
        <dbReference type="Pfam" id="PF00082"/>
    </source>
</evidence>
<dbReference type="AlphaFoldDB" id="A0A5J9TQ78"/>
<evidence type="ECO:0000256" key="8">
    <source>
        <dbReference type="SAM" id="SignalP"/>
    </source>
</evidence>
<comment type="caution">
    <text evidence="12">The sequence shown here is derived from an EMBL/GenBank/DDBJ whole genome shotgun (WGS) entry which is preliminary data.</text>
</comment>
<keyword evidence="2 7" id="KW-0645">Protease</keyword>
<dbReference type="InterPro" id="IPR000209">
    <property type="entry name" value="Peptidase_S8/S53_dom"/>
</dbReference>
<evidence type="ECO:0000313" key="13">
    <source>
        <dbReference type="Proteomes" id="UP000324897"/>
    </source>
</evidence>
<feature type="active site" description="Charge relay system" evidence="6 7">
    <location>
        <position position="186"/>
    </location>
</feature>
<dbReference type="PROSITE" id="PS51892">
    <property type="entry name" value="SUBTILASE"/>
    <property type="match status" value="1"/>
</dbReference>
<dbReference type="PROSITE" id="PS00138">
    <property type="entry name" value="SUBTILASE_SER"/>
    <property type="match status" value="1"/>
</dbReference>
<dbReference type="PRINTS" id="PR00723">
    <property type="entry name" value="SUBTILISIN"/>
</dbReference>
<proteinExistence type="inferred from homology"/>